<dbReference type="Pfam" id="PF02463">
    <property type="entry name" value="SMC_N"/>
    <property type="match status" value="1"/>
</dbReference>
<feature type="domain" description="SMC hinge" evidence="14">
    <location>
        <begin position="599"/>
        <end position="722"/>
    </location>
</feature>
<evidence type="ECO:0000313" key="15">
    <source>
        <dbReference type="EMBL" id="KAK1937621.1"/>
    </source>
</evidence>
<keyword evidence="9 11" id="KW-0539">Nucleus</keyword>
<proteinExistence type="inferred from homology"/>
<dbReference type="InterPro" id="IPR036277">
    <property type="entry name" value="SMC_hinge_sf"/>
</dbReference>
<name>A0AAD9GGA5_BABDI</name>
<gene>
    <name evidence="15" type="ORF">X943_003401</name>
</gene>
<dbReference type="InterPro" id="IPR024704">
    <property type="entry name" value="SMC"/>
</dbReference>
<keyword evidence="10" id="KW-0131">Cell cycle</keyword>
<evidence type="ECO:0000256" key="4">
    <source>
        <dbReference type="ARBA" id="ARBA00022741"/>
    </source>
</evidence>
<dbReference type="GO" id="GO:0051301">
    <property type="term" value="P:cell division"/>
    <property type="evidence" value="ECO:0007669"/>
    <property type="project" value="UniProtKB-KW"/>
</dbReference>
<comment type="caution">
    <text evidence="15">The sequence shown here is derived from an EMBL/GenBank/DDBJ whole genome shotgun (WGS) entry which is preliminary data.</text>
</comment>
<dbReference type="FunFam" id="3.40.50.300:FF:000481">
    <property type="entry name" value="Structural maintenance of chromosomes 4"/>
    <property type="match status" value="1"/>
</dbReference>
<keyword evidence="4" id="KW-0547">Nucleotide-binding</keyword>
<keyword evidence="16" id="KW-1185">Reference proteome</keyword>
<feature type="coiled-coil region" evidence="12">
    <location>
        <begin position="432"/>
        <end position="512"/>
    </location>
</feature>
<dbReference type="GO" id="GO:0016887">
    <property type="term" value="F:ATP hydrolysis activity"/>
    <property type="evidence" value="ECO:0007669"/>
    <property type="project" value="InterPro"/>
</dbReference>
<dbReference type="PANTHER" id="PTHR18937:SF172">
    <property type="entry name" value="STRUCTURAL MAINTENANCE OF CHROMOSOMES PROTEIN"/>
    <property type="match status" value="1"/>
</dbReference>
<dbReference type="GO" id="GO:0005524">
    <property type="term" value="F:ATP binding"/>
    <property type="evidence" value="ECO:0007669"/>
    <property type="project" value="UniProtKB-KW"/>
</dbReference>
<evidence type="ECO:0000256" key="2">
    <source>
        <dbReference type="ARBA" id="ARBA00006005"/>
    </source>
</evidence>
<evidence type="ECO:0000256" key="9">
    <source>
        <dbReference type="ARBA" id="ARBA00023242"/>
    </source>
</evidence>
<dbReference type="Gene3D" id="3.40.50.300">
    <property type="entry name" value="P-loop containing nucleotide triphosphate hydrolases"/>
    <property type="match status" value="2"/>
</dbReference>
<dbReference type="GO" id="GO:0000796">
    <property type="term" value="C:condensin complex"/>
    <property type="evidence" value="ECO:0007669"/>
    <property type="project" value="TreeGrafter"/>
</dbReference>
<dbReference type="PANTHER" id="PTHR18937">
    <property type="entry name" value="STRUCTURAL MAINTENANCE OF CHROMOSOMES SMC FAMILY MEMBER"/>
    <property type="match status" value="1"/>
</dbReference>
<reference evidence="15" key="2">
    <citation type="submission" date="2021-05" db="EMBL/GenBank/DDBJ databases">
        <authorList>
            <person name="Pain A."/>
        </authorList>
    </citation>
    <scope>NUCLEOTIDE SEQUENCE</scope>
    <source>
        <strain evidence="15">1802A</strain>
    </source>
</reference>
<reference evidence="15" key="1">
    <citation type="journal article" date="2014" name="Nucleic Acids Res.">
        <title>The evolutionary dynamics of variant antigen genes in Babesia reveal a history of genomic innovation underlying host-parasite interaction.</title>
        <authorList>
            <person name="Jackson A.P."/>
            <person name="Otto T.D."/>
            <person name="Darby A."/>
            <person name="Ramaprasad A."/>
            <person name="Xia D."/>
            <person name="Echaide I.E."/>
            <person name="Farber M."/>
            <person name="Gahlot S."/>
            <person name="Gamble J."/>
            <person name="Gupta D."/>
            <person name="Gupta Y."/>
            <person name="Jackson L."/>
            <person name="Malandrin L."/>
            <person name="Malas T.B."/>
            <person name="Moussa E."/>
            <person name="Nair M."/>
            <person name="Reid A.J."/>
            <person name="Sanders M."/>
            <person name="Sharma J."/>
            <person name="Tracey A."/>
            <person name="Quail M.A."/>
            <person name="Weir W."/>
            <person name="Wastling J.M."/>
            <person name="Hall N."/>
            <person name="Willadsen P."/>
            <person name="Lingelbach K."/>
            <person name="Shiels B."/>
            <person name="Tait A."/>
            <person name="Berriman M."/>
            <person name="Allred D.R."/>
            <person name="Pain A."/>
        </authorList>
    </citation>
    <scope>NUCLEOTIDE SEQUENCE</scope>
    <source>
        <strain evidence="15">1802A</strain>
    </source>
</reference>
<feature type="region of interest" description="Disordered" evidence="13">
    <location>
        <begin position="1"/>
        <end position="33"/>
    </location>
</feature>
<dbReference type="Gene3D" id="1.20.1060.20">
    <property type="match status" value="1"/>
</dbReference>
<dbReference type="SUPFAM" id="SSF52540">
    <property type="entry name" value="P-loop containing nucleoside triphosphate hydrolases"/>
    <property type="match status" value="1"/>
</dbReference>
<dbReference type="EMBL" id="JAHBMH010000033">
    <property type="protein sequence ID" value="KAK1937621.1"/>
    <property type="molecule type" value="Genomic_DNA"/>
</dbReference>
<keyword evidence="8" id="KW-0226">DNA condensation</keyword>
<keyword evidence="6" id="KW-0067">ATP-binding</keyword>
<evidence type="ECO:0000256" key="11">
    <source>
        <dbReference type="PIRNR" id="PIRNR005719"/>
    </source>
</evidence>
<dbReference type="SMART" id="SM00968">
    <property type="entry name" value="SMC_hinge"/>
    <property type="match status" value="1"/>
</dbReference>
<protein>
    <recommendedName>
        <fullName evidence="11">Structural maintenance of chromosomes protein</fullName>
    </recommendedName>
</protein>
<dbReference type="Pfam" id="PF06470">
    <property type="entry name" value="SMC_hinge"/>
    <property type="match status" value="1"/>
</dbReference>
<dbReference type="SUPFAM" id="SSF75553">
    <property type="entry name" value="Smc hinge domain"/>
    <property type="match status" value="1"/>
</dbReference>
<dbReference type="Gene3D" id="1.10.287.1490">
    <property type="match status" value="1"/>
</dbReference>
<keyword evidence="3" id="KW-0132">Cell division</keyword>
<dbReference type="GO" id="GO:0005634">
    <property type="term" value="C:nucleus"/>
    <property type="evidence" value="ECO:0007669"/>
    <property type="project" value="UniProtKB-SubCell"/>
</dbReference>
<feature type="compositionally biased region" description="Polar residues" evidence="13">
    <location>
        <begin position="11"/>
        <end position="30"/>
    </location>
</feature>
<evidence type="ECO:0000256" key="7">
    <source>
        <dbReference type="ARBA" id="ARBA00023054"/>
    </source>
</evidence>
<dbReference type="GO" id="GO:0007076">
    <property type="term" value="P:mitotic chromosome condensation"/>
    <property type="evidence" value="ECO:0007669"/>
    <property type="project" value="TreeGrafter"/>
</dbReference>
<evidence type="ECO:0000256" key="10">
    <source>
        <dbReference type="ARBA" id="ARBA00023306"/>
    </source>
</evidence>
<evidence type="ECO:0000256" key="6">
    <source>
        <dbReference type="ARBA" id="ARBA00022840"/>
    </source>
</evidence>
<dbReference type="SUPFAM" id="SSF57997">
    <property type="entry name" value="Tropomyosin"/>
    <property type="match status" value="1"/>
</dbReference>
<evidence type="ECO:0000313" key="16">
    <source>
        <dbReference type="Proteomes" id="UP001195914"/>
    </source>
</evidence>
<dbReference type="InterPro" id="IPR010935">
    <property type="entry name" value="SMC_hinge"/>
</dbReference>
<feature type="coiled-coil region" evidence="12">
    <location>
        <begin position="846"/>
        <end position="1035"/>
    </location>
</feature>
<evidence type="ECO:0000256" key="3">
    <source>
        <dbReference type="ARBA" id="ARBA00022618"/>
    </source>
</evidence>
<comment type="subcellular location">
    <subcellularLocation>
        <location evidence="1 11">Nucleus</location>
    </subcellularLocation>
</comment>
<feature type="compositionally biased region" description="Basic and acidic residues" evidence="13">
    <location>
        <begin position="1"/>
        <end position="10"/>
    </location>
</feature>
<evidence type="ECO:0000256" key="13">
    <source>
        <dbReference type="SAM" id="MobiDB-lite"/>
    </source>
</evidence>
<evidence type="ECO:0000259" key="14">
    <source>
        <dbReference type="SMART" id="SM00968"/>
    </source>
</evidence>
<dbReference type="InterPro" id="IPR003395">
    <property type="entry name" value="RecF/RecN/SMC_N"/>
</dbReference>
<dbReference type="PIRSF" id="PIRSF005719">
    <property type="entry name" value="SMC"/>
    <property type="match status" value="1"/>
</dbReference>
<dbReference type="InterPro" id="IPR027417">
    <property type="entry name" value="P-loop_NTPase"/>
</dbReference>
<evidence type="ECO:0000256" key="12">
    <source>
        <dbReference type="SAM" id="Coils"/>
    </source>
</evidence>
<feature type="coiled-coil region" evidence="12">
    <location>
        <begin position="771"/>
        <end position="801"/>
    </location>
</feature>
<keyword evidence="7 12" id="KW-0175">Coiled coil</keyword>
<dbReference type="Proteomes" id="UP001195914">
    <property type="component" value="Unassembled WGS sequence"/>
</dbReference>
<dbReference type="Gene3D" id="3.30.70.1620">
    <property type="match status" value="1"/>
</dbReference>
<feature type="coiled-coil region" evidence="12">
    <location>
        <begin position="1128"/>
        <end position="1158"/>
    </location>
</feature>
<comment type="similarity">
    <text evidence="2">Belongs to the SMC family. SMC4 subfamily.</text>
</comment>
<feature type="coiled-coil region" evidence="12">
    <location>
        <begin position="246"/>
        <end position="273"/>
    </location>
</feature>
<sequence>MEHLSSRMKESNTPSNCDIEQQKEVTTPINAKSRKKAVVAPHVRSIGAEIRCMNQPVRRLIISKVVLRNFKSYGGTTVIGPFHKRFTSIVGPNGSGKSNVIDAMLFVFGFRAKQMRFDKLSDLIHNSNAYVQLNKGKPLESMQVAIHFCEILDRDPDVDDFEVIPDSELVISREVYRDNTSKYRINGSPASQAQVSNSLKSFGMDLYNNRFLILQGEVEQISQMKPKATKPDEEGLLEYLEDIIGTNQYLDKIKEAQQEYESLQDQYRERCNRARVCQKEVENLLDQKREADDYVTKEKALLQAQVKLSQKEISLATEGRLVMTEKRDILSKKFKESSEHIEAVEKERNAALASFKVVEQDLEKALKSQRKLSDSLQKMVQRDEDLRKQLLREVKKVEEKTCSIKKAASNKPKYDQEFKEKLAKSAELLKEVPGVQEQLDAAEKALEVLAEKMKPELSAANQELAKHESMLAPLQQEYDQINKEISVIQSSIELLEGKRKEAEANLKALKVTESKLGDSIKVNKAELKKQEESLLRHQSEFKDNIKNLKELEAAVDTMSKSCLQKRGEYEAMRREFEEVAGSKDQYRYIIGLANSGKIRGVHGRLGDLGSIPPQYEKAFMAAGGGHVDTLIVDTPDVASQIFDELRRQNMGRSSAIALSVLNNDLKRQMEAFERTPLEGMPAGVQYLIQLIEPNQPKYKICFYYALRDTLLARDLNDATQVGYRYRRRVVTMDGEVIEPDGRMSGGGFHVKKSGGINTRGVDGAARGLIDAKQLEALRQEVQKESAELDAHKRDLVKATQTQTLLQKAIDDLKYSVDLLHQTVMNEDVQMAELSQNIRNLVGVSQCTEEEGKLKLLRTQLENKKKDQQAVLVKVKEQEQVVAEAYKLVDNVGKGKLKAAKDKVNELEEKLSGIRHSIDTLRKESAGLQAESEKCMRDIDRFTKEIGQHKLREQQLEEQLNVLEEEAAVVSNDMNEVNTTVDGLKKQMKELNETLSSKKKIIDEHELNSVDMKHTLDEVSKELKSLEQCVEGHQSRLKDVLGLYKKACAMIKQSQEAQELLNLKADEVTQLLIIDDDEEVAVDESAKDKECDVEMLNEEAVKNLDVTTLKAQVEELRNGIGAVPNLAVLEQFRCKAHEYNKKRQELMDVQHSRDEAKRNFEQLCLKRKTEFLSNFAIIATKLKEMYQAITLGGDAELELVDSTDPFTEGIMFSVRPAKKSWKQIQNLSGGEKTLSSLALVFALHHYKPNPVYFMDEIDAALDFRNVSIIAQNIKERTKDAQFIIISLRNQMFELCNQMVGIYKTVDVTKSVCINPASFDMRKRKSNDDETNIV</sequence>
<evidence type="ECO:0000256" key="5">
    <source>
        <dbReference type="ARBA" id="ARBA00022776"/>
    </source>
</evidence>
<accession>A0AAD9GGA5</accession>
<evidence type="ECO:0000256" key="1">
    <source>
        <dbReference type="ARBA" id="ARBA00004123"/>
    </source>
</evidence>
<evidence type="ECO:0000256" key="8">
    <source>
        <dbReference type="ARBA" id="ARBA00023067"/>
    </source>
</evidence>
<keyword evidence="5" id="KW-0498">Mitosis</keyword>
<organism evidence="15 16">
    <name type="scientific">Babesia divergens</name>
    <dbReference type="NCBI Taxonomy" id="32595"/>
    <lineage>
        <taxon>Eukaryota</taxon>
        <taxon>Sar</taxon>
        <taxon>Alveolata</taxon>
        <taxon>Apicomplexa</taxon>
        <taxon>Aconoidasida</taxon>
        <taxon>Piroplasmida</taxon>
        <taxon>Babesiidae</taxon>
        <taxon>Babesia</taxon>
    </lineage>
</organism>